<dbReference type="PANTHER" id="PTHR46007:SF11">
    <property type="entry name" value="MEDIATOR OF RNA POLYMERASE II TRANSCRIPTION SUBUNIT 12"/>
    <property type="match status" value="1"/>
</dbReference>
<accession>A0A0L7KT66</accession>
<dbReference type="Proteomes" id="UP000037510">
    <property type="component" value="Unassembled WGS sequence"/>
</dbReference>
<dbReference type="PANTHER" id="PTHR46007">
    <property type="entry name" value="MEDIATOR OF RNA POLYMERASE II TRANSCRIPTION SUBUNIT 12"/>
    <property type="match status" value="1"/>
</dbReference>
<name>A0A0L7KT66_OPEBR</name>
<dbReference type="STRING" id="104452.A0A0L7KT66"/>
<proteinExistence type="predicted"/>
<organism evidence="1 2">
    <name type="scientific">Operophtera brumata</name>
    <name type="common">Winter moth</name>
    <name type="synonym">Phalaena brumata</name>
    <dbReference type="NCBI Taxonomy" id="104452"/>
    <lineage>
        <taxon>Eukaryota</taxon>
        <taxon>Metazoa</taxon>
        <taxon>Ecdysozoa</taxon>
        <taxon>Arthropoda</taxon>
        <taxon>Hexapoda</taxon>
        <taxon>Insecta</taxon>
        <taxon>Pterygota</taxon>
        <taxon>Neoptera</taxon>
        <taxon>Endopterygota</taxon>
        <taxon>Lepidoptera</taxon>
        <taxon>Glossata</taxon>
        <taxon>Ditrysia</taxon>
        <taxon>Geometroidea</taxon>
        <taxon>Geometridae</taxon>
        <taxon>Larentiinae</taxon>
        <taxon>Operophtera</taxon>
    </lineage>
</organism>
<keyword evidence="2" id="KW-1185">Reference proteome</keyword>
<sequence length="540" mass="58174">MPLDQGTYTIVFTNPWSSQAMSMYEQGAVSWAVGGAVCEALAAYAAGATTYLPQAEHILKELSEVEAALISRGAPSICVEQTSAVFEQLCRLVKCVVNPGDCGSAERCVLAQLHDLVNELGVLCAEMTAWCSGLAAEWLGALVALCGAQHYPAGTAPHAAPPPLYPDLVDVAGPGRRGGRLVGDSTARDGGKPAGKKSCELSHILGTSDTVPIDTQLDHITIVESESGGHRTPRGSGGVGSTLLDSSQSLSSLARRVLADICSEEWVLQKCLQNPDELYQNDMLLDSMLTPRQAQRLLHMICYPDSASHTHPDLDQKTMITRLLENLEQWSLRMSWLDLQLMFKQFPSGSSELSAWLDTVARAVINVSSGAGSGGKRGVGGGCSCAGGSAVRLANEPLLSLLQHYLTHARDHERSACNDTWQDEVAPEALQLRFSLAGGMFDAIRRSYQLTSDWAVLLTQLCLTINAYSLSRSNLFTTLIDMLATLIHSTLADGGDDNNRKHFQALMKKLKKEIGDRQGPSVTCVRQLLPLSKNTIVEKE</sequence>
<dbReference type="InterPro" id="IPR051647">
    <property type="entry name" value="Mediator_comp_sub12"/>
</dbReference>
<reference evidence="1 2" key="1">
    <citation type="journal article" date="2015" name="Genome Biol. Evol.">
        <title>The genome of winter moth (Operophtera brumata) provides a genomic perspective on sexual dimorphism and phenology.</title>
        <authorList>
            <person name="Derks M.F."/>
            <person name="Smit S."/>
            <person name="Salis L."/>
            <person name="Schijlen E."/>
            <person name="Bossers A."/>
            <person name="Mateman C."/>
            <person name="Pijl A.S."/>
            <person name="de Ridder D."/>
            <person name="Groenen M.A."/>
            <person name="Visser M.E."/>
            <person name="Megens H.J."/>
        </authorList>
    </citation>
    <scope>NUCLEOTIDE SEQUENCE [LARGE SCALE GENOMIC DNA]</scope>
    <source>
        <strain evidence="1">WM2013NL</strain>
        <tissue evidence="1">Head and thorax</tissue>
    </source>
</reference>
<dbReference type="GO" id="GO:0003713">
    <property type="term" value="F:transcription coactivator activity"/>
    <property type="evidence" value="ECO:0007669"/>
    <property type="project" value="TreeGrafter"/>
</dbReference>
<gene>
    <name evidence="1" type="ORF">OBRU01_21583</name>
</gene>
<evidence type="ECO:0000313" key="1">
    <source>
        <dbReference type="EMBL" id="KOB66209.1"/>
    </source>
</evidence>
<protein>
    <submittedName>
        <fullName evidence="1">Mediator of RNA polymerase II transcription subunit 12</fullName>
    </submittedName>
</protein>
<dbReference type="GO" id="GO:0045944">
    <property type="term" value="P:positive regulation of transcription by RNA polymerase II"/>
    <property type="evidence" value="ECO:0007669"/>
    <property type="project" value="TreeGrafter"/>
</dbReference>
<dbReference type="EMBL" id="JTDY01006187">
    <property type="protein sequence ID" value="KOB66209.1"/>
    <property type="molecule type" value="Genomic_DNA"/>
</dbReference>
<dbReference type="GO" id="GO:0016592">
    <property type="term" value="C:mediator complex"/>
    <property type="evidence" value="ECO:0007669"/>
    <property type="project" value="TreeGrafter"/>
</dbReference>
<comment type="caution">
    <text evidence="1">The sequence shown here is derived from an EMBL/GenBank/DDBJ whole genome shotgun (WGS) entry which is preliminary data.</text>
</comment>
<evidence type="ECO:0000313" key="2">
    <source>
        <dbReference type="Proteomes" id="UP000037510"/>
    </source>
</evidence>
<dbReference type="AlphaFoldDB" id="A0A0L7KT66"/>